<dbReference type="Gene3D" id="2.60.40.420">
    <property type="entry name" value="Cupredoxins - blue copper proteins"/>
    <property type="match status" value="3"/>
</dbReference>
<dbReference type="InterPro" id="IPR045087">
    <property type="entry name" value="Cu-oxidase_fam"/>
</dbReference>
<protein>
    <submittedName>
        <fullName evidence="7">Multicopper oxidase domain-containing protein</fullName>
    </submittedName>
</protein>
<dbReference type="NCBIfam" id="TIGR04183">
    <property type="entry name" value="Por_Secre_tail"/>
    <property type="match status" value="1"/>
</dbReference>
<sequence>MKNLFLPIKPLLLLCVLNFTSLTVVSQTPIIIPGTIESTNVNLSLQNGTFQFFPGENTSTMGVNGPLLGPTLIMNNGDNMNISITNNLGEETTIHWHGMHVSAANDGGPHTVIGVGQTWNPQFEVKDKASTYWYHPHLLNQTDEHASKGISGFIIVRDTEEAALSLPRTYSVDDFPLAVQTKSFDGSYQIQANVNDDDVLMVNATINGQLDVPAQVVRLRLLNGSSQRTFNFGLSGNNAFHLIGTDGGLLNAPVALTRLPLSPGARAEILVNFTGLQGQTIHLMSYASELADGNYGATYPGNSPSKPLNGYSPNVLNGTDFNVLQMDVVTQTANPITTIPVTLANDVPLAEVTADETRAFTFEPLTSGSQQLNGDFSINNVTMDMNVVNVTVPLNNTEIWTFQNNSAIAHPFHMHDVQFYILDINGSPPPSYLQGRKDTFLVPTGATARIITKFEDYFDDTIPYMYHCHMLKHEDALAGMMGQFVVVDQTAGLDDLELSKDAVLYPNPSKGSYMTVRLNKPSETIKAYSIVNQLGQIVRYHKIHENEISNMYSFPIFELAQGQYFIKVFTQDRIITKKFTKNH</sequence>
<dbReference type="PANTHER" id="PTHR48267">
    <property type="entry name" value="CUPREDOXIN SUPERFAMILY PROTEIN"/>
    <property type="match status" value="1"/>
</dbReference>
<proteinExistence type="predicted"/>
<feature type="chain" id="PRO_5043403097" evidence="2">
    <location>
        <begin position="27"/>
        <end position="583"/>
    </location>
</feature>
<evidence type="ECO:0000259" key="5">
    <source>
        <dbReference type="Pfam" id="PF07732"/>
    </source>
</evidence>
<gene>
    <name evidence="7" type="ORF">ABGB03_11590</name>
</gene>
<dbReference type="Pfam" id="PF07732">
    <property type="entry name" value="Cu-oxidase_3"/>
    <property type="match status" value="1"/>
</dbReference>
<dbReference type="Pfam" id="PF18962">
    <property type="entry name" value="Por_Secre_tail"/>
    <property type="match status" value="1"/>
</dbReference>
<dbReference type="EMBL" id="CP157199">
    <property type="protein sequence ID" value="XBG60498.1"/>
    <property type="molecule type" value="Genomic_DNA"/>
</dbReference>
<evidence type="ECO:0000256" key="2">
    <source>
        <dbReference type="SAM" id="SignalP"/>
    </source>
</evidence>
<organism evidence="7">
    <name type="scientific">Pontimicrobium sp. SW4</name>
    <dbReference type="NCBI Taxonomy" id="3153519"/>
    <lineage>
        <taxon>Bacteria</taxon>
        <taxon>Pseudomonadati</taxon>
        <taxon>Bacteroidota</taxon>
        <taxon>Flavobacteriia</taxon>
        <taxon>Flavobacteriales</taxon>
        <taxon>Flavobacteriaceae</taxon>
        <taxon>Pontimicrobium</taxon>
    </lineage>
</organism>
<dbReference type="InterPro" id="IPR001117">
    <property type="entry name" value="Cu-oxidase_2nd"/>
</dbReference>
<dbReference type="InterPro" id="IPR026444">
    <property type="entry name" value="Secre_tail"/>
</dbReference>
<feature type="domain" description="Plastocyanin-like" evidence="5">
    <location>
        <begin position="47"/>
        <end position="160"/>
    </location>
</feature>
<dbReference type="SUPFAM" id="SSF49503">
    <property type="entry name" value="Cupredoxins"/>
    <property type="match status" value="3"/>
</dbReference>
<dbReference type="CDD" id="cd13890">
    <property type="entry name" value="CuRO_3_CueO_FtsP"/>
    <property type="match status" value="1"/>
</dbReference>
<dbReference type="Pfam" id="PF07731">
    <property type="entry name" value="Cu-oxidase_2"/>
    <property type="match status" value="1"/>
</dbReference>
<accession>A0AAU7BQU3</accession>
<feature type="domain" description="Plastocyanin-like" evidence="4">
    <location>
        <begin position="367"/>
        <end position="488"/>
    </location>
</feature>
<feature type="signal peptide" evidence="2">
    <location>
        <begin position="1"/>
        <end position="26"/>
    </location>
</feature>
<keyword evidence="1 2" id="KW-0732">Signal</keyword>
<evidence type="ECO:0000313" key="7">
    <source>
        <dbReference type="EMBL" id="XBG60498.1"/>
    </source>
</evidence>
<dbReference type="GO" id="GO:0016491">
    <property type="term" value="F:oxidoreductase activity"/>
    <property type="evidence" value="ECO:0007669"/>
    <property type="project" value="InterPro"/>
</dbReference>
<evidence type="ECO:0000259" key="3">
    <source>
        <dbReference type="Pfam" id="PF00394"/>
    </source>
</evidence>
<dbReference type="PANTHER" id="PTHR48267:SF1">
    <property type="entry name" value="BILIRUBIN OXIDASE"/>
    <property type="match status" value="1"/>
</dbReference>
<evidence type="ECO:0000259" key="4">
    <source>
        <dbReference type="Pfam" id="PF07731"/>
    </source>
</evidence>
<evidence type="ECO:0000259" key="6">
    <source>
        <dbReference type="Pfam" id="PF18962"/>
    </source>
</evidence>
<dbReference type="RefSeq" id="WP_347922729.1">
    <property type="nucleotide sequence ID" value="NZ_CP157199.1"/>
</dbReference>
<dbReference type="AlphaFoldDB" id="A0AAU7BQU3"/>
<name>A0AAU7BQU3_9FLAO</name>
<dbReference type="InterPro" id="IPR008972">
    <property type="entry name" value="Cupredoxin"/>
</dbReference>
<dbReference type="GO" id="GO:0005507">
    <property type="term" value="F:copper ion binding"/>
    <property type="evidence" value="ECO:0007669"/>
    <property type="project" value="InterPro"/>
</dbReference>
<evidence type="ECO:0000256" key="1">
    <source>
        <dbReference type="ARBA" id="ARBA00022729"/>
    </source>
</evidence>
<dbReference type="Pfam" id="PF00394">
    <property type="entry name" value="Cu-oxidase"/>
    <property type="match status" value="1"/>
</dbReference>
<feature type="domain" description="Secretion system C-terminal sorting" evidence="6">
    <location>
        <begin position="504"/>
        <end position="579"/>
    </location>
</feature>
<feature type="domain" description="Plastocyanin-like" evidence="3">
    <location>
        <begin position="213"/>
        <end position="275"/>
    </location>
</feature>
<dbReference type="InterPro" id="IPR011707">
    <property type="entry name" value="Cu-oxidase-like_N"/>
</dbReference>
<dbReference type="InterPro" id="IPR011706">
    <property type="entry name" value="Cu-oxidase_C"/>
</dbReference>
<reference evidence="7" key="1">
    <citation type="submission" date="2024-05" db="EMBL/GenBank/DDBJ databases">
        <title>Pontimicrobium maritimus sp. nov., isolated form sea water.</title>
        <authorList>
            <person name="Muhammad N."/>
            <person name="Vuong T.Q."/>
            <person name="Han H.L."/>
            <person name="Kim S.-G."/>
        </authorList>
    </citation>
    <scope>NUCLEOTIDE SEQUENCE</scope>
    <source>
        <strain evidence="7">SW4</strain>
    </source>
</reference>